<evidence type="ECO:0000313" key="2">
    <source>
        <dbReference type="EMBL" id="MDE8562409.1"/>
    </source>
</evidence>
<reference evidence="3 5" key="2">
    <citation type="submission" date="2023-03" db="EMBL/GenBank/DDBJ databases">
        <title>Bacillus Genome Sequencing.</title>
        <authorList>
            <person name="Dunlap C."/>
        </authorList>
    </citation>
    <scope>NUCLEOTIDE SEQUENCE [LARGE SCALE GENOMIC DNA]</scope>
    <source>
        <strain evidence="3 5">NRS-38</strain>
    </source>
</reference>
<dbReference type="InterPro" id="IPR029491">
    <property type="entry name" value="Helicase_HTH"/>
</dbReference>
<dbReference type="EMBL" id="JARTLI010000013">
    <property type="protein sequence ID" value="MED5052036.1"/>
    <property type="molecule type" value="Genomic_DNA"/>
</dbReference>
<name>A0ABD5IXE7_9BACL</name>
<reference evidence="2 4" key="1">
    <citation type="submission" date="2023-01" db="EMBL/GenBank/DDBJ databases">
        <title>Genome-based reclassification of Anoxybacillus geothermalis as a later heterotypic synonym of Anoxybacillus rupiensis.</title>
        <authorList>
            <person name="Inan Bektas K."/>
            <person name="Canakci S."/>
            <person name="Belduz A.A."/>
            <person name="Guler H.H."/>
        </authorList>
    </citation>
    <scope>NUCLEOTIDE SEQUENCE [LARGE SCALE GENOMIC DNA]</scope>
    <source>
        <strain evidence="2 4">DSM 17127</strain>
    </source>
</reference>
<organism evidence="3 5">
    <name type="scientific">Anoxybacteroides rupiense</name>
    <dbReference type="NCBI Taxonomy" id="311460"/>
    <lineage>
        <taxon>Bacteria</taxon>
        <taxon>Bacillati</taxon>
        <taxon>Bacillota</taxon>
        <taxon>Bacilli</taxon>
        <taxon>Bacillales</taxon>
        <taxon>Anoxybacillaceae</taxon>
        <taxon>Anoxybacteroides</taxon>
    </lineage>
</organism>
<sequence>MDRTLHFLLLFCLQRFNGERSLSAVYHLLSGKKSAQTLQDSKWFRLEKLFGAYKDVSGYELEKAAAELMTDQCLSLVGDRSYVLTEKGDEQLERWLPSARFLQHLNGFLYHSVDTLFWYRLSLFVQTISNLVHKCRFEPIHRHEATFEWVKRYIFSQKRTASEWAHALYNELVDLLTALSDEEAEMLTLRLTSFERIGWTNEQLAAFFNKDSLYIQLMLQHVLHYMMERLVRDAASFPILHALARDLVSPVSLTRSAQKTYEWLQSQKDIEEIARIRGLKRSTIEDHIVEIAANVPGFSIEPFVDEKTRRNVMKATKELGTKQLRKIREAVGDHVSYFEIRLILAKAGEAGES</sequence>
<feature type="domain" description="Helicase Helix-turn-helix" evidence="1">
    <location>
        <begin position="256"/>
        <end position="344"/>
    </location>
</feature>
<dbReference type="Proteomes" id="UP001213979">
    <property type="component" value="Unassembled WGS sequence"/>
</dbReference>
<protein>
    <submittedName>
        <fullName evidence="3">Helix-turn-helix domain-containing protein</fullName>
    </submittedName>
</protein>
<proteinExistence type="predicted"/>
<dbReference type="InterPro" id="IPR008308">
    <property type="entry name" value="YpbB-like"/>
</dbReference>
<dbReference type="PIRSF" id="PIRSF021350">
    <property type="entry name" value="UCP021350"/>
    <property type="match status" value="1"/>
</dbReference>
<dbReference type="Pfam" id="PF14493">
    <property type="entry name" value="HTH_40"/>
    <property type="match status" value="1"/>
</dbReference>
<gene>
    <name evidence="3" type="ORF">P9850_09250</name>
    <name evidence="2" type="ORF">PNH38_00770</name>
</gene>
<accession>A0ABD5IXE7</accession>
<evidence type="ECO:0000313" key="5">
    <source>
        <dbReference type="Proteomes" id="UP001339962"/>
    </source>
</evidence>
<comment type="caution">
    <text evidence="3">The sequence shown here is derived from an EMBL/GenBank/DDBJ whole genome shotgun (WGS) entry which is preliminary data.</text>
</comment>
<evidence type="ECO:0000313" key="3">
    <source>
        <dbReference type="EMBL" id="MED5052036.1"/>
    </source>
</evidence>
<dbReference type="Proteomes" id="UP001339962">
    <property type="component" value="Unassembled WGS sequence"/>
</dbReference>
<dbReference type="Gene3D" id="1.10.10.1390">
    <property type="entry name" value="ATP-dependent DNA helicase RecQ"/>
    <property type="match status" value="1"/>
</dbReference>
<dbReference type="EMBL" id="JAQOTG010000001">
    <property type="protein sequence ID" value="MDE8562409.1"/>
    <property type="molecule type" value="Genomic_DNA"/>
</dbReference>
<evidence type="ECO:0000259" key="1">
    <source>
        <dbReference type="Pfam" id="PF14493"/>
    </source>
</evidence>
<keyword evidence="4" id="KW-1185">Reference proteome</keyword>
<dbReference type="AlphaFoldDB" id="A0ABD5IXE7"/>
<dbReference type="RefSeq" id="WP_066145541.1">
    <property type="nucleotide sequence ID" value="NZ_JACIDF010000002.1"/>
</dbReference>
<evidence type="ECO:0000313" key="4">
    <source>
        <dbReference type="Proteomes" id="UP001213979"/>
    </source>
</evidence>